<dbReference type="InterPro" id="IPR027417">
    <property type="entry name" value="P-loop_NTPase"/>
</dbReference>
<dbReference type="InterPro" id="IPR014016">
    <property type="entry name" value="UvrD-like_ATP-bd"/>
</dbReference>
<dbReference type="STRING" id="159087.Daro_2560"/>
<dbReference type="EMBL" id="CP000089">
    <property type="protein sequence ID" value="AAZ47293.1"/>
    <property type="molecule type" value="Genomic_DNA"/>
</dbReference>
<keyword evidence="2 10" id="KW-0378">Hydrolase</keyword>
<dbReference type="SUPFAM" id="SSF52540">
    <property type="entry name" value="P-loop containing nucleoside triphosphate hydrolases"/>
    <property type="match status" value="1"/>
</dbReference>
<evidence type="ECO:0000256" key="6">
    <source>
        <dbReference type="ARBA" id="ARBA00034617"/>
    </source>
</evidence>
<dbReference type="Gene3D" id="3.40.50.300">
    <property type="entry name" value="P-loop containing nucleotide triphosphate hydrolases"/>
    <property type="match status" value="3"/>
</dbReference>
<evidence type="ECO:0000256" key="8">
    <source>
        <dbReference type="ARBA" id="ARBA00034923"/>
    </source>
</evidence>
<dbReference type="KEGG" id="dar:Daro_2560"/>
<comment type="catalytic activity">
    <reaction evidence="9">
        <text>ATP + H2O = ADP + phosphate + H(+)</text>
        <dbReference type="Rhea" id="RHEA:13065"/>
        <dbReference type="ChEBI" id="CHEBI:15377"/>
        <dbReference type="ChEBI" id="CHEBI:15378"/>
        <dbReference type="ChEBI" id="CHEBI:30616"/>
        <dbReference type="ChEBI" id="CHEBI:43474"/>
        <dbReference type="ChEBI" id="CHEBI:456216"/>
        <dbReference type="EC" id="5.6.2.4"/>
    </reaction>
</comment>
<dbReference type="eggNOG" id="COG0210">
    <property type="taxonomic scope" value="Bacteria"/>
</dbReference>
<dbReference type="EC" id="5.6.2.4" evidence="7"/>
<proteinExistence type="predicted"/>
<gene>
    <name evidence="13" type="ordered locus">Daro_2560</name>
</gene>
<dbReference type="OrthoDB" id="384988at2"/>
<dbReference type="GO" id="GO:0000725">
    <property type="term" value="P:recombinational repair"/>
    <property type="evidence" value="ECO:0007669"/>
    <property type="project" value="TreeGrafter"/>
</dbReference>
<dbReference type="PROSITE" id="PS51198">
    <property type="entry name" value="UVRD_HELICASE_ATP_BIND"/>
    <property type="match status" value="1"/>
</dbReference>
<evidence type="ECO:0000259" key="11">
    <source>
        <dbReference type="PROSITE" id="PS51198"/>
    </source>
</evidence>
<comment type="catalytic activity">
    <reaction evidence="6">
        <text>Couples ATP hydrolysis with the unwinding of duplex DNA by translocating in the 3'-5' direction.</text>
        <dbReference type="EC" id="5.6.2.4"/>
    </reaction>
</comment>
<feature type="domain" description="UvrD-like helicase C-terminal" evidence="12">
    <location>
        <begin position="234"/>
        <end position="479"/>
    </location>
</feature>
<evidence type="ECO:0000256" key="5">
    <source>
        <dbReference type="ARBA" id="ARBA00023235"/>
    </source>
</evidence>
<reference evidence="13" key="1">
    <citation type="submission" date="2005-08" db="EMBL/GenBank/DDBJ databases">
        <title>Complete sequence of Dechloromonas aromatica RCB.</title>
        <authorList>
            <person name="Salinero K.K."/>
            <person name="Copeland A."/>
            <person name="Lucas S."/>
            <person name="Lapidus A."/>
            <person name="Barry K."/>
            <person name="Detter J.C."/>
            <person name="Glavina T."/>
            <person name="Hammon N."/>
            <person name="Israni S."/>
            <person name="Pitluck S."/>
            <person name="Di Bartolo G."/>
            <person name="Trong S."/>
            <person name="Schmutz J."/>
            <person name="Larimer F."/>
            <person name="Land M."/>
            <person name="Ivanova N."/>
            <person name="Richardson P."/>
        </authorList>
    </citation>
    <scope>NUCLEOTIDE SEQUENCE</scope>
    <source>
        <strain evidence="13">RCB</strain>
    </source>
</reference>
<keyword evidence="5" id="KW-0413">Isomerase</keyword>
<dbReference type="AlphaFoldDB" id="Q47CY8"/>
<evidence type="ECO:0000259" key="12">
    <source>
        <dbReference type="PROSITE" id="PS51217"/>
    </source>
</evidence>
<dbReference type="PROSITE" id="PS51217">
    <property type="entry name" value="UVRD_HELICASE_CTER"/>
    <property type="match status" value="1"/>
</dbReference>
<evidence type="ECO:0000256" key="9">
    <source>
        <dbReference type="ARBA" id="ARBA00048988"/>
    </source>
</evidence>
<evidence type="ECO:0000256" key="1">
    <source>
        <dbReference type="ARBA" id="ARBA00022741"/>
    </source>
</evidence>
<protein>
    <recommendedName>
        <fullName evidence="7">DNA 3'-5' helicase</fullName>
        <ecNumber evidence="7">5.6.2.4</ecNumber>
    </recommendedName>
    <alternativeName>
        <fullName evidence="8">DNA 3'-5' helicase II</fullName>
    </alternativeName>
</protein>
<keyword evidence="1 10" id="KW-0547">Nucleotide-binding</keyword>
<dbReference type="CDD" id="cd17932">
    <property type="entry name" value="DEXQc_UvrD"/>
    <property type="match status" value="1"/>
</dbReference>
<dbReference type="InterPro" id="IPR000212">
    <property type="entry name" value="DNA_helicase_UvrD/REP"/>
</dbReference>
<accession>Q47CY8</accession>
<dbReference type="HOGENOM" id="CLU_004585_6_4_4"/>
<dbReference type="PANTHER" id="PTHR11070:SF2">
    <property type="entry name" value="ATP-DEPENDENT DNA HELICASE SRS2"/>
    <property type="match status" value="1"/>
</dbReference>
<evidence type="ECO:0000256" key="7">
    <source>
        <dbReference type="ARBA" id="ARBA00034808"/>
    </source>
</evidence>
<evidence type="ECO:0000256" key="4">
    <source>
        <dbReference type="ARBA" id="ARBA00022840"/>
    </source>
</evidence>
<evidence type="ECO:0000256" key="2">
    <source>
        <dbReference type="ARBA" id="ARBA00022801"/>
    </source>
</evidence>
<dbReference type="PANTHER" id="PTHR11070">
    <property type="entry name" value="UVRD / RECB / PCRA DNA HELICASE FAMILY MEMBER"/>
    <property type="match status" value="1"/>
</dbReference>
<sequence length="553" mass="61792">MIKADRWQPSDGLKLEPNALAAARESQRSLALTAGPGAGKTEMLAQRADFLLRTGICRYPQRILAISFKVDASRNLKDRVRRRCGFELAARLDSHTFHAFAKRLIDRFRPVLTGRNALDPDYSIGSPRVQGRQIDFEDMVPLAVQILQSSEVARNAVRQTYSHVFLDEFQDCTDPQYQLIRIAFLGTGIPLTAVGDTKQRIMGWAGALEGVFQAFAEDFQALPLNLYQNFRSQPRLRRMQNAMVKIMDPKAAVPDSELAGKGGSVDVLAFADSQTEAEALADLIQAWIADEGMPPSEIAVLVSKLPDLYADRLMAELASRHLPFRNEQNLQDLSVEPAARLIVDFLSVVAGEREPDAYGRLMDVLLATGVDEDTAYELRARWNRHIDGARNQVREEGPVAHNAAALLKLADSFLALLGREALAALSADYERGNRLDEVIAQTLNRITDLLALDTDTAGALSRFSEDSAVRIMTIHKSKGLEFDSVIMLGIEEQTFFGKRADERSAFFVGISRAKRRLYLTVANHRERPEGYRRRWDEARSPLVEFLEYATNTT</sequence>
<dbReference type="GO" id="GO:0016887">
    <property type="term" value="F:ATP hydrolysis activity"/>
    <property type="evidence" value="ECO:0007669"/>
    <property type="project" value="RHEA"/>
</dbReference>
<keyword evidence="4 10" id="KW-0067">ATP-binding</keyword>
<feature type="binding site" evidence="10">
    <location>
        <begin position="34"/>
        <end position="41"/>
    </location>
    <ligand>
        <name>ATP</name>
        <dbReference type="ChEBI" id="CHEBI:30616"/>
    </ligand>
</feature>
<dbReference type="Pfam" id="PF00580">
    <property type="entry name" value="UvrD-helicase"/>
    <property type="match status" value="2"/>
</dbReference>
<dbReference type="Pfam" id="PF13361">
    <property type="entry name" value="UvrD_C"/>
    <property type="match status" value="2"/>
</dbReference>
<dbReference type="GO" id="GO:0043138">
    <property type="term" value="F:3'-5' DNA helicase activity"/>
    <property type="evidence" value="ECO:0007669"/>
    <property type="project" value="UniProtKB-EC"/>
</dbReference>
<evidence type="ECO:0000256" key="10">
    <source>
        <dbReference type="PROSITE-ProRule" id="PRU00560"/>
    </source>
</evidence>
<keyword evidence="3 10" id="KW-0347">Helicase</keyword>
<evidence type="ECO:0000313" key="13">
    <source>
        <dbReference type="EMBL" id="AAZ47293.1"/>
    </source>
</evidence>
<name>Q47CY8_DECAR</name>
<dbReference type="GO" id="GO:0005524">
    <property type="term" value="F:ATP binding"/>
    <property type="evidence" value="ECO:0007669"/>
    <property type="project" value="UniProtKB-UniRule"/>
</dbReference>
<dbReference type="InterPro" id="IPR014017">
    <property type="entry name" value="DNA_helicase_UvrD-like_C"/>
</dbReference>
<feature type="domain" description="UvrD-like helicase ATP-binding" evidence="11">
    <location>
        <begin position="13"/>
        <end position="233"/>
    </location>
</feature>
<organism evidence="13">
    <name type="scientific">Dechloromonas aromatica (strain RCB)</name>
    <dbReference type="NCBI Taxonomy" id="159087"/>
    <lineage>
        <taxon>Bacteria</taxon>
        <taxon>Pseudomonadati</taxon>
        <taxon>Pseudomonadota</taxon>
        <taxon>Betaproteobacteria</taxon>
        <taxon>Rhodocyclales</taxon>
        <taxon>Azonexaceae</taxon>
        <taxon>Dechloromonas</taxon>
    </lineage>
</organism>
<dbReference type="GO" id="GO:0003677">
    <property type="term" value="F:DNA binding"/>
    <property type="evidence" value="ECO:0007669"/>
    <property type="project" value="InterPro"/>
</dbReference>
<evidence type="ECO:0000256" key="3">
    <source>
        <dbReference type="ARBA" id="ARBA00022806"/>
    </source>
</evidence>